<dbReference type="Pfam" id="PF09339">
    <property type="entry name" value="HTH_IclR"/>
    <property type="match status" value="1"/>
</dbReference>
<dbReference type="InterPro" id="IPR036390">
    <property type="entry name" value="WH_DNA-bd_sf"/>
</dbReference>
<dbReference type="InterPro" id="IPR005471">
    <property type="entry name" value="Tscrpt_reg_IclR_N"/>
</dbReference>
<gene>
    <name evidence="8" type="ORF">RQP50_13215</name>
</gene>
<dbReference type="SUPFAM" id="SSF46785">
    <property type="entry name" value="Winged helix' DNA-binding domain"/>
    <property type="match status" value="1"/>
</dbReference>
<evidence type="ECO:0000256" key="5">
    <source>
        <dbReference type="ARBA" id="ARBA00070406"/>
    </source>
</evidence>
<dbReference type="EMBL" id="JAVYAA010000002">
    <property type="protein sequence ID" value="MDT8977206.1"/>
    <property type="molecule type" value="Genomic_DNA"/>
</dbReference>
<evidence type="ECO:0000259" key="7">
    <source>
        <dbReference type="PROSITE" id="PS51078"/>
    </source>
</evidence>
<dbReference type="SUPFAM" id="SSF55781">
    <property type="entry name" value="GAF domain-like"/>
    <property type="match status" value="1"/>
</dbReference>
<dbReference type="InterPro" id="IPR050707">
    <property type="entry name" value="HTH_MetabolicPath_Reg"/>
</dbReference>
<evidence type="ECO:0000256" key="2">
    <source>
        <dbReference type="ARBA" id="ARBA00023125"/>
    </source>
</evidence>
<dbReference type="PROSITE" id="PS51077">
    <property type="entry name" value="HTH_ICLR"/>
    <property type="match status" value="1"/>
</dbReference>
<feature type="domain" description="HTH iclR-type" evidence="6">
    <location>
        <begin position="5"/>
        <end position="67"/>
    </location>
</feature>
<dbReference type="InterPro" id="IPR029016">
    <property type="entry name" value="GAF-like_dom_sf"/>
</dbReference>
<name>A0AAJ2N4V9_9BACL</name>
<dbReference type="SMART" id="SM00346">
    <property type="entry name" value="HTH_ICLR"/>
    <property type="match status" value="1"/>
</dbReference>
<evidence type="ECO:0000256" key="3">
    <source>
        <dbReference type="ARBA" id="ARBA00023163"/>
    </source>
</evidence>
<dbReference type="PANTHER" id="PTHR30136:SF24">
    <property type="entry name" value="HTH-TYPE TRANSCRIPTIONAL REPRESSOR ALLR"/>
    <property type="match status" value="1"/>
</dbReference>
<dbReference type="AlphaFoldDB" id="A0AAJ2N4V9"/>
<dbReference type="PANTHER" id="PTHR30136">
    <property type="entry name" value="HELIX-TURN-HELIX TRANSCRIPTIONAL REGULATOR, ICLR FAMILY"/>
    <property type="match status" value="1"/>
</dbReference>
<dbReference type="GO" id="GO:0045892">
    <property type="term" value="P:negative regulation of DNA-templated transcription"/>
    <property type="evidence" value="ECO:0007669"/>
    <property type="project" value="TreeGrafter"/>
</dbReference>
<evidence type="ECO:0000256" key="1">
    <source>
        <dbReference type="ARBA" id="ARBA00023015"/>
    </source>
</evidence>
<evidence type="ECO:0000259" key="6">
    <source>
        <dbReference type="PROSITE" id="PS51077"/>
    </source>
</evidence>
<dbReference type="GO" id="GO:0003677">
    <property type="term" value="F:DNA binding"/>
    <property type="evidence" value="ECO:0007669"/>
    <property type="project" value="UniProtKB-KW"/>
</dbReference>
<keyword evidence="9" id="KW-1185">Reference proteome</keyword>
<sequence>MEHYLSSVQKCCTLLKLFLHGSKEWGVTDLSRELQWSKGAVHKMLTTLESEGLIKQHPRTKLYSLGYTLLELGNKVKNDDDMVSFARPYLQQLADLTKESVCLCIRDQQDAIYVDKLDSPLPIRFIIDAYRRFPLYATSASRVILAYSPESLQQALLEEPMTAFTNYSITEREQMSERLANIRERGYEMSSNMRNIGVTGIAAPIFHGDGSVHASISLIGPSDRMEPHVDRWISMLLQVTQEMSRLHGFS</sequence>
<reference evidence="9" key="1">
    <citation type="submission" date="2023-09" db="EMBL/GenBank/DDBJ databases">
        <title>Paenibacillus sp. chi10 Genome sequencing and assembly.</title>
        <authorList>
            <person name="Kim I."/>
        </authorList>
    </citation>
    <scope>NUCLEOTIDE SEQUENCE [LARGE SCALE GENOMIC DNA]</scope>
    <source>
        <strain evidence="9">chi10</strain>
    </source>
</reference>
<dbReference type="InterPro" id="IPR014757">
    <property type="entry name" value="Tscrpt_reg_IclR_C"/>
</dbReference>
<feature type="domain" description="IclR-ED" evidence="7">
    <location>
        <begin position="68"/>
        <end position="249"/>
    </location>
</feature>
<keyword evidence="3" id="KW-0804">Transcription</keyword>
<dbReference type="Proteomes" id="UP001250538">
    <property type="component" value="Unassembled WGS sequence"/>
</dbReference>
<dbReference type="GO" id="GO:0003700">
    <property type="term" value="F:DNA-binding transcription factor activity"/>
    <property type="evidence" value="ECO:0007669"/>
    <property type="project" value="TreeGrafter"/>
</dbReference>
<dbReference type="Pfam" id="PF01614">
    <property type="entry name" value="IclR_C"/>
    <property type="match status" value="1"/>
</dbReference>
<dbReference type="PROSITE" id="PS51078">
    <property type="entry name" value="ICLR_ED"/>
    <property type="match status" value="1"/>
</dbReference>
<dbReference type="RefSeq" id="WP_315745714.1">
    <property type="nucleotide sequence ID" value="NZ_JAVYAA010000002.1"/>
</dbReference>
<keyword evidence="2" id="KW-0238">DNA-binding</keyword>
<protein>
    <recommendedName>
        <fullName evidence="5">Glycerol operon regulatory protein</fullName>
    </recommendedName>
</protein>
<dbReference type="FunFam" id="1.10.10.10:FF:000056">
    <property type="entry name" value="IclR family transcriptional regulator"/>
    <property type="match status" value="1"/>
</dbReference>
<dbReference type="Gene3D" id="1.10.10.10">
    <property type="entry name" value="Winged helix-like DNA-binding domain superfamily/Winged helix DNA-binding domain"/>
    <property type="match status" value="1"/>
</dbReference>
<comment type="caution">
    <text evidence="8">The sequence shown here is derived from an EMBL/GenBank/DDBJ whole genome shotgun (WGS) entry which is preliminary data.</text>
</comment>
<keyword evidence="1" id="KW-0805">Transcription regulation</keyword>
<dbReference type="Gene3D" id="3.30.450.40">
    <property type="match status" value="1"/>
</dbReference>
<accession>A0AAJ2N4V9</accession>
<organism evidence="8 9">
    <name type="scientific">Paenibacillus suaedae</name>
    <dbReference type="NCBI Taxonomy" id="3077233"/>
    <lineage>
        <taxon>Bacteria</taxon>
        <taxon>Bacillati</taxon>
        <taxon>Bacillota</taxon>
        <taxon>Bacilli</taxon>
        <taxon>Bacillales</taxon>
        <taxon>Paenibacillaceae</taxon>
        <taxon>Paenibacillus</taxon>
    </lineage>
</organism>
<evidence type="ECO:0000256" key="4">
    <source>
        <dbReference type="ARBA" id="ARBA00058938"/>
    </source>
</evidence>
<comment type="function">
    <text evidence="4">May be an activator protein for the gylABX operon.</text>
</comment>
<evidence type="ECO:0000313" key="9">
    <source>
        <dbReference type="Proteomes" id="UP001250538"/>
    </source>
</evidence>
<dbReference type="InterPro" id="IPR036388">
    <property type="entry name" value="WH-like_DNA-bd_sf"/>
</dbReference>
<proteinExistence type="predicted"/>
<evidence type="ECO:0000313" key="8">
    <source>
        <dbReference type="EMBL" id="MDT8977206.1"/>
    </source>
</evidence>